<evidence type="ECO:0000259" key="7">
    <source>
        <dbReference type="PROSITE" id="PS50929"/>
    </source>
</evidence>
<gene>
    <name evidence="8" type="ORF">ACFO6V_19810</name>
</gene>
<name>A0ABV9HLH6_9MICO</name>
<evidence type="ECO:0000256" key="1">
    <source>
        <dbReference type="ARBA" id="ARBA00004651"/>
    </source>
</evidence>
<dbReference type="InterPro" id="IPR011527">
    <property type="entry name" value="ABC1_TM_dom"/>
</dbReference>
<reference evidence="9" key="1">
    <citation type="journal article" date="2019" name="Int. J. Syst. Evol. Microbiol.">
        <title>The Global Catalogue of Microorganisms (GCM) 10K type strain sequencing project: providing services to taxonomists for standard genome sequencing and annotation.</title>
        <authorList>
            <consortium name="The Broad Institute Genomics Platform"/>
            <consortium name="The Broad Institute Genome Sequencing Center for Infectious Disease"/>
            <person name="Wu L."/>
            <person name="Ma J."/>
        </authorList>
    </citation>
    <scope>NUCLEOTIDE SEQUENCE [LARGE SCALE GENOMIC DNA]</scope>
    <source>
        <strain evidence="9">CCUG 42722</strain>
    </source>
</reference>
<dbReference type="Gene3D" id="1.20.1560.10">
    <property type="entry name" value="ABC transporter type 1, transmembrane domain"/>
    <property type="match status" value="1"/>
</dbReference>
<dbReference type="Proteomes" id="UP001596011">
    <property type="component" value="Unassembled WGS sequence"/>
</dbReference>
<keyword evidence="4 6" id="KW-0472">Membrane</keyword>
<dbReference type="Gene3D" id="3.40.50.300">
    <property type="entry name" value="P-loop containing nucleotide triphosphate hydrolases"/>
    <property type="match status" value="1"/>
</dbReference>
<sequence>MNRSASRDGLRRLLAVVLGPRRGRVTVLFLVAMVGAVADALVPFWIGRILGGLGAGSDGLPTPDLVLASATLAASIALNVTQYVAAARLRIDIVLDLRLRLADHVAENARSVAAAISPGDMATAVGSDIGRVAEVATRRIRVIASLVSFVVVAIYLFAASPVLAAVVIAAVPVLMFVTGRISAPLESREDEHRELSGVLSSMCADLGLGLRVLRGVGGGQAFVSRFAQRSAAAEQAGVRVASIQAMLLSLGILLPGVLMALLVWLGGSMTLSGDLDPPALVMFYAASLYLVAPIEAFVAYVGSRASGAAAATRLQEILGTGTGTGTGTDNGSVNEVSTGEPEPDDADLVIGGDLVDLGTGTVVREGKLSRVRPGSATAARLGGLEALDEVEIGGHRLDRLSHGALRKTLRLQPSRATLLPGTIRDVVDPHGTATDAEIWEALRVAGAEDVVDRLPNGLDHEVQADGRSLSGGQRQRIALARSLVAAPDYLVLEDPLTALDAMTESEVARRLRANRQGRTTAVVTRSQAVGAVADVWDEPDKSGAST</sequence>
<dbReference type="InterPro" id="IPR036640">
    <property type="entry name" value="ABC1_TM_sf"/>
</dbReference>
<evidence type="ECO:0000313" key="8">
    <source>
        <dbReference type="EMBL" id="MFC4630501.1"/>
    </source>
</evidence>
<dbReference type="InterPro" id="IPR027417">
    <property type="entry name" value="P-loop_NTPase"/>
</dbReference>
<accession>A0ABV9HLH6</accession>
<organism evidence="8 9">
    <name type="scientific">Promicromonospora alba</name>
    <dbReference type="NCBI Taxonomy" id="1616110"/>
    <lineage>
        <taxon>Bacteria</taxon>
        <taxon>Bacillati</taxon>
        <taxon>Actinomycetota</taxon>
        <taxon>Actinomycetes</taxon>
        <taxon>Micrococcales</taxon>
        <taxon>Promicromonosporaceae</taxon>
        <taxon>Promicromonospora</taxon>
    </lineage>
</organism>
<evidence type="ECO:0000256" key="6">
    <source>
        <dbReference type="SAM" id="Phobius"/>
    </source>
</evidence>
<feature type="region of interest" description="Disordered" evidence="5">
    <location>
        <begin position="320"/>
        <end position="345"/>
    </location>
</feature>
<evidence type="ECO:0000256" key="4">
    <source>
        <dbReference type="ARBA" id="ARBA00023136"/>
    </source>
</evidence>
<dbReference type="SUPFAM" id="SSF52540">
    <property type="entry name" value="P-loop containing nucleoside triphosphate hydrolases"/>
    <property type="match status" value="1"/>
</dbReference>
<keyword evidence="9" id="KW-1185">Reference proteome</keyword>
<dbReference type="InterPro" id="IPR017871">
    <property type="entry name" value="ABC_transporter-like_CS"/>
</dbReference>
<feature type="transmembrane region" description="Helical" evidence="6">
    <location>
        <begin position="27"/>
        <end position="46"/>
    </location>
</feature>
<evidence type="ECO:0000313" key="9">
    <source>
        <dbReference type="Proteomes" id="UP001596011"/>
    </source>
</evidence>
<keyword evidence="3 6" id="KW-1133">Transmembrane helix</keyword>
<protein>
    <submittedName>
        <fullName evidence="8">ABC transporter transmembrane domain-containing protein</fullName>
    </submittedName>
</protein>
<proteinExistence type="predicted"/>
<evidence type="ECO:0000256" key="2">
    <source>
        <dbReference type="ARBA" id="ARBA00022692"/>
    </source>
</evidence>
<feature type="transmembrane region" description="Helical" evidence="6">
    <location>
        <begin position="140"/>
        <end position="158"/>
    </location>
</feature>
<dbReference type="RefSeq" id="WP_377138315.1">
    <property type="nucleotide sequence ID" value="NZ_JBHSFI010000006.1"/>
</dbReference>
<dbReference type="InterPro" id="IPR039421">
    <property type="entry name" value="Type_1_exporter"/>
</dbReference>
<evidence type="ECO:0000256" key="3">
    <source>
        <dbReference type="ARBA" id="ARBA00022989"/>
    </source>
</evidence>
<dbReference type="InterPro" id="IPR003439">
    <property type="entry name" value="ABC_transporter-like_ATP-bd"/>
</dbReference>
<dbReference type="PROSITE" id="PS50929">
    <property type="entry name" value="ABC_TM1F"/>
    <property type="match status" value="1"/>
</dbReference>
<dbReference type="PANTHER" id="PTHR43394">
    <property type="entry name" value="ATP-DEPENDENT PERMEASE MDL1, MITOCHONDRIAL"/>
    <property type="match status" value="1"/>
</dbReference>
<dbReference type="Pfam" id="PF00005">
    <property type="entry name" value="ABC_tran"/>
    <property type="match status" value="1"/>
</dbReference>
<dbReference type="PROSITE" id="PS00211">
    <property type="entry name" value="ABC_TRANSPORTER_1"/>
    <property type="match status" value="1"/>
</dbReference>
<comment type="subcellular location">
    <subcellularLocation>
        <location evidence="1">Cell membrane</location>
        <topology evidence="1">Multi-pass membrane protein</topology>
    </subcellularLocation>
</comment>
<dbReference type="SUPFAM" id="SSF90123">
    <property type="entry name" value="ABC transporter transmembrane region"/>
    <property type="match status" value="1"/>
</dbReference>
<comment type="caution">
    <text evidence="8">The sequence shown here is derived from an EMBL/GenBank/DDBJ whole genome shotgun (WGS) entry which is preliminary data.</text>
</comment>
<feature type="domain" description="ABC transmembrane type-1" evidence="7">
    <location>
        <begin position="27"/>
        <end position="306"/>
    </location>
</feature>
<dbReference type="PANTHER" id="PTHR43394:SF1">
    <property type="entry name" value="ATP-BINDING CASSETTE SUB-FAMILY B MEMBER 10, MITOCHONDRIAL"/>
    <property type="match status" value="1"/>
</dbReference>
<feature type="transmembrane region" description="Helical" evidence="6">
    <location>
        <begin position="66"/>
        <end position="85"/>
    </location>
</feature>
<evidence type="ECO:0000256" key="5">
    <source>
        <dbReference type="SAM" id="MobiDB-lite"/>
    </source>
</evidence>
<feature type="transmembrane region" description="Helical" evidence="6">
    <location>
        <begin position="245"/>
        <end position="267"/>
    </location>
</feature>
<feature type="transmembrane region" description="Helical" evidence="6">
    <location>
        <begin position="279"/>
        <end position="301"/>
    </location>
</feature>
<keyword evidence="2 6" id="KW-0812">Transmembrane</keyword>
<dbReference type="EMBL" id="JBHSFI010000006">
    <property type="protein sequence ID" value="MFC4630501.1"/>
    <property type="molecule type" value="Genomic_DNA"/>
</dbReference>
<dbReference type="Pfam" id="PF00664">
    <property type="entry name" value="ABC_membrane"/>
    <property type="match status" value="1"/>
</dbReference>